<dbReference type="KEGG" id="ssl:SS1G_01084"/>
<evidence type="ECO:0000313" key="2">
    <source>
        <dbReference type="EMBL" id="APA06384.1"/>
    </source>
</evidence>
<proteinExistence type="predicted"/>
<dbReference type="OMA" id="LYVHERQ"/>
<accession>A0A1D9PUI7</accession>
<feature type="region of interest" description="Disordered" evidence="1">
    <location>
        <begin position="57"/>
        <end position="79"/>
    </location>
</feature>
<reference evidence="3" key="1">
    <citation type="journal article" date="2017" name="Genome Biol. Evol.">
        <title>The complete genome sequence of the phytopathogenic fungus Sclerotinia sclerotiorum reveals insights into the genome architecture of broad host range pathogens.</title>
        <authorList>
            <person name="Derbyshire M."/>
            <person name="Denton-Giles M."/>
            <person name="Hegedus D."/>
            <person name="Seifbarghy S."/>
            <person name="Rollins J."/>
            <person name="van Kan J."/>
            <person name="Seidl M.F."/>
            <person name="Faino L."/>
            <person name="Mbengue M."/>
            <person name="Navaud O."/>
            <person name="Raffaele S."/>
            <person name="Hammond-Kosack K."/>
            <person name="Heard S."/>
            <person name="Oliver R."/>
        </authorList>
    </citation>
    <scope>NUCLEOTIDE SEQUENCE [LARGE SCALE GENOMIC DNA]</scope>
    <source>
        <strain evidence="3">ATCC 18683 / 1980 / Ss-1</strain>
    </source>
</reference>
<protein>
    <submittedName>
        <fullName evidence="2">Uncharacterized protein</fullName>
    </submittedName>
</protein>
<dbReference type="VEuPathDB" id="FungiDB:sscle_01g011540"/>
<sequence>MTHPESPILKLSSRAYSRPSTPGASFLHTISLSRSTKYFSNTTEITKNLTPNALASFPPSSMGIHGTGGPEPVSRSKTSLTLSLSEEETFGHPSIDLPGLNTVRDSGFGFSAGLRTSRIEERRSIVVAKEVEGDGEESFRDVNLYVHERQTEQRGHELGLDGDESEAVKDRRIAEMLDRQADEEKGKSQRFFGRLKDIWGSVSRKLCCS</sequence>
<evidence type="ECO:0000256" key="1">
    <source>
        <dbReference type="SAM" id="MobiDB-lite"/>
    </source>
</evidence>
<dbReference type="RefSeq" id="XP_001596892.1">
    <property type="nucleotide sequence ID" value="XM_001596842.1"/>
</dbReference>
<evidence type="ECO:0000313" key="3">
    <source>
        <dbReference type="Proteomes" id="UP000177798"/>
    </source>
</evidence>
<dbReference type="EMBL" id="CP017814">
    <property type="protein sequence ID" value="APA06384.1"/>
    <property type="molecule type" value="Genomic_DNA"/>
</dbReference>
<dbReference type="AlphaFoldDB" id="A0A1D9PUI7"/>
<dbReference type="Proteomes" id="UP000177798">
    <property type="component" value="Chromosome 1"/>
</dbReference>
<feature type="region of interest" description="Disordered" evidence="1">
    <location>
        <begin position="1"/>
        <end position="22"/>
    </location>
</feature>
<gene>
    <name evidence="2" type="ORF">sscle_01g011540</name>
</gene>
<dbReference type="OrthoDB" id="3523735at2759"/>
<name>A0A1D9PUI7_SCLS1</name>
<organism evidence="2 3">
    <name type="scientific">Sclerotinia sclerotiorum (strain ATCC 18683 / 1980 / Ss-1)</name>
    <name type="common">White mold</name>
    <name type="synonym">Whetzelinia sclerotiorum</name>
    <dbReference type="NCBI Taxonomy" id="665079"/>
    <lineage>
        <taxon>Eukaryota</taxon>
        <taxon>Fungi</taxon>
        <taxon>Dikarya</taxon>
        <taxon>Ascomycota</taxon>
        <taxon>Pezizomycotina</taxon>
        <taxon>Leotiomycetes</taxon>
        <taxon>Helotiales</taxon>
        <taxon>Sclerotiniaceae</taxon>
        <taxon>Sclerotinia</taxon>
    </lineage>
</organism>